<accession>A0ABU0ABE9</accession>
<evidence type="ECO:0000313" key="2">
    <source>
        <dbReference type="Proteomes" id="UP001238088"/>
    </source>
</evidence>
<gene>
    <name evidence="1" type="ORF">J2S17_000452</name>
</gene>
<protein>
    <submittedName>
        <fullName evidence="1">Uncharacterized protein</fullName>
    </submittedName>
</protein>
<sequence length="79" mass="8705">MSCSTQNCFDICFKVVINTKCERAETFVDCGEECSGMEIDFKNGIITIVLPLVACVETTLNDDLSVDSKLDSLSFSGYF</sequence>
<dbReference type="EMBL" id="JAUSUB010000001">
    <property type="protein sequence ID" value="MDQ0268583.1"/>
    <property type="molecule type" value="Genomic_DNA"/>
</dbReference>
<dbReference type="RefSeq" id="WP_307471440.1">
    <property type="nucleotide sequence ID" value="NZ_JAUSUB010000001.1"/>
</dbReference>
<dbReference type="Proteomes" id="UP001238088">
    <property type="component" value="Unassembled WGS sequence"/>
</dbReference>
<name>A0ABU0ABE9_9BACI</name>
<comment type="caution">
    <text evidence="1">The sequence shown here is derived from an EMBL/GenBank/DDBJ whole genome shotgun (WGS) entry which is preliminary data.</text>
</comment>
<keyword evidence="2" id="KW-1185">Reference proteome</keyword>
<proteinExistence type="predicted"/>
<organism evidence="1 2">
    <name type="scientific">Cytobacillus purgationiresistens</name>
    <dbReference type="NCBI Taxonomy" id="863449"/>
    <lineage>
        <taxon>Bacteria</taxon>
        <taxon>Bacillati</taxon>
        <taxon>Bacillota</taxon>
        <taxon>Bacilli</taxon>
        <taxon>Bacillales</taxon>
        <taxon>Bacillaceae</taxon>
        <taxon>Cytobacillus</taxon>
    </lineage>
</organism>
<reference evidence="1 2" key="1">
    <citation type="submission" date="2023-07" db="EMBL/GenBank/DDBJ databases">
        <title>Genomic Encyclopedia of Type Strains, Phase IV (KMG-IV): sequencing the most valuable type-strain genomes for metagenomic binning, comparative biology and taxonomic classification.</title>
        <authorList>
            <person name="Goeker M."/>
        </authorList>
    </citation>
    <scope>NUCLEOTIDE SEQUENCE [LARGE SCALE GENOMIC DNA]</scope>
    <source>
        <strain evidence="1 2">DSM 23494</strain>
    </source>
</reference>
<evidence type="ECO:0000313" key="1">
    <source>
        <dbReference type="EMBL" id="MDQ0268583.1"/>
    </source>
</evidence>